<evidence type="ECO:0000313" key="1">
    <source>
        <dbReference type="EMBL" id="KAH3811703.1"/>
    </source>
</evidence>
<dbReference type="AlphaFoldDB" id="A0A9D4G771"/>
<dbReference type="EMBL" id="JAIWYP010000006">
    <property type="protein sequence ID" value="KAH3811703.1"/>
    <property type="molecule type" value="Genomic_DNA"/>
</dbReference>
<proteinExistence type="predicted"/>
<organism evidence="1 2">
    <name type="scientific">Dreissena polymorpha</name>
    <name type="common">Zebra mussel</name>
    <name type="synonym">Mytilus polymorpha</name>
    <dbReference type="NCBI Taxonomy" id="45954"/>
    <lineage>
        <taxon>Eukaryota</taxon>
        <taxon>Metazoa</taxon>
        <taxon>Spiralia</taxon>
        <taxon>Lophotrochozoa</taxon>
        <taxon>Mollusca</taxon>
        <taxon>Bivalvia</taxon>
        <taxon>Autobranchia</taxon>
        <taxon>Heteroconchia</taxon>
        <taxon>Euheterodonta</taxon>
        <taxon>Imparidentia</taxon>
        <taxon>Neoheterodontei</taxon>
        <taxon>Myida</taxon>
        <taxon>Dreissenoidea</taxon>
        <taxon>Dreissenidae</taxon>
        <taxon>Dreissena</taxon>
    </lineage>
</organism>
<reference evidence="1" key="2">
    <citation type="submission" date="2020-11" db="EMBL/GenBank/DDBJ databases">
        <authorList>
            <person name="McCartney M.A."/>
            <person name="Auch B."/>
            <person name="Kono T."/>
            <person name="Mallez S."/>
            <person name="Becker A."/>
            <person name="Gohl D.M."/>
            <person name="Silverstein K.A.T."/>
            <person name="Koren S."/>
            <person name="Bechman K.B."/>
            <person name="Herman A."/>
            <person name="Abrahante J.E."/>
            <person name="Garbe J."/>
        </authorList>
    </citation>
    <scope>NUCLEOTIDE SEQUENCE</scope>
    <source>
        <strain evidence="1">Duluth1</strain>
        <tissue evidence="1">Whole animal</tissue>
    </source>
</reference>
<dbReference type="Proteomes" id="UP000828390">
    <property type="component" value="Unassembled WGS sequence"/>
</dbReference>
<gene>
    <name evidence="1" type="ORF">DPMN_140118</name>
</gene>
<protein>
    <submittedName>
        <fullName evidence="1">Uncharacterized protein</fullName>
    </submittedName>
</protein>
<evidence type="ECO:0000313" key="2">
    <source>
        <dbReference type="Proteomes" id="UP000828390"/>
    </source>
</evidence>
<reference evidence="1" key="1">
    <citation type="journal article" date="2019" name="bioRxiv">
        <title>The Genome of the Zebra Mussel, Dreissena polymorpha: A Resource for Invasive Species Research.</title>
        <authorList>
            <person name="McCartney M.A."/>
            <person name="Auch B."/>
            <person name="Kono T."/>
            <person name="Mallez S."/>
            <person name="Zhang Y."/>
            <person name="Obille A."/>
            <person name="Becker A."/>
            <person name="Abrahante J.E."/>
            <person name="Garbe J."/>
            <person name="Badalamenti J.P."/>
            <person name="Herman A."/>
            <person name="Mangelson H."/>
            <person name="Liachko I."/>
            <person name="Sullivan S."/>
            <person name="Sone E.D."/>
            <person name="Koren S."/>
            <person name="Silverstein K.A.T."/>
            <person name="Beckman K.B."/>
            <person name="Gohl D.M."/>
        </authorList>
    </citation>
    <scope>NUCLEOTIDE SEQUENCE</scope>
    <source>
        <strain evidence="1">Duluth1</strain>
        <tissue evidence="1">Whole animal</tissue>
    </source>
</reference>
<accession>A0A9D4G771</accession>
<keyword evidence="2" id="KW-1185">Reference proteome</keyword>
<comment type="caution">
    <text evidence="1">The sequence shown here is derived from an EMBL/GenBank/DDBJ whole genome shotgun (WGS) entry which is preliminary data.</text>
</comment>
<sequence>MKYLCSANSSRKRNCSGIRVVKHVPHKGVCARLGTGTGKKKLVRVSFSERECRLYGPV</sequence>
<name>A0A9D4G771_DREPO</name>